<evidence type="ECO:0000313" key="1">
    <source>
        <dbReference type="EMBL" id="TWU77088.1"/>
    </source>
</evidence>
<sequence>MALSIRQLNGDASLLLTFEPIESDAIRGADIAEPFRILLDPWLVGPSCFLHSKISSTTHVQGACVSTLRDLPDPDLVIVSNSRSDHCNEATLRQLAPHGTKTVILAEPMAAKLIRSWKYFDESKIFALQRWQDPRETGRDTVVRVPIRSGVVGGDDGQVTISFISQGRNMKGVDSAVGITYRPAPPGPSISRRLVTTESTPTSTPSLAFTSQTTSLADICNAEPLETPILPPLPAFAPLAPTGSSVSRPLTADRSTASLSYAKHRGVSGVSVIFSPHGISYSVIERYATSHLVSEAALPLTALLHCFDAVSQPWWLGGNVTRGFHDGQDIIAKLGARAWISTYDGDKFIRGLAKRVTRRRRHKTNEVRDFVHGAMLGHHGTHKGSSKYGGKIDRQTEIMALNVGEEITLTSEGLLASAALLPIEPVCLNARPSIPHLLYGSTFGGSVGSFRMSQLWPSMSMA</sequence>
<accession>A0A5C6GJT5</accession>
<proteinExistence type="predicted"/>
<protein>
    <submittedName>
        <fullName evidence="1">Uncharacterized protein</fullName>
    </submittedName>
</protein>
<evidence type="ECO:0000313" key="2">
    <source>
        <dbReference type="Proteomes" id="UP000317257"/>
    </source>
</evidence>
<organism evidence="1 2">
    <name type="scientific">Metarhizium rileyi (strain RCEF 4871)</name>
    <name type="common">Nomuraea rileyi</name>
    <dbReference type="NCBI Taxonomy" id="1649241"/>
    <lineage>
        <taxon>Eukaryota</taxon>
        <taxon>Fungi</taxon>
        <taxon>Dikarya</taxon>
        <taxon>Ascomycota</taxon>
        <taxon>Pezizomycotina</taxon>
        <taxon>Sordariomycetes</taxon>
        <taxon>Hypocreomycetidae</taxon>
        <taxon>Hypocreales</taxon>
        <taxon>Clavicipitaceae</taxon>
        <taxon>Metarhizium</taxon>
    </lineage>
</organism>
<name>A0A5C6GJT5_METRR</name>
<comment type="caution">
    <text evidence="1">The sequence shown here is derived from an EMBL/GenBank/DDBJ whole genome shotgun (WGS) entry which is preliminary data.</text>
</comment>
<gene>
    <name evidence="1" type="ORF">ED733_008116</name>
</gene>
<dbReference type="PANTHER" id="PTHR36142">
    <property type="entry name" value="METALLO-HYDROLASE/OXIDOREDUCTASE SUPERFAMILY PROTEIN"/>
    <property type="match status" value="1"/>
</dbReference>
<dbReference type="Proteomes" id="UP000317257">
    <property type="component" value="Unassembled WGS sequence"/>
</dbReference>
<dbReference type="InterPro" id="IPR036866">
    <property type="entry name" value="RibonucZ/Hydroxyglut_hydro"/>
</dbReference>
<dbReference type="PANTHER" id="PTHR36142:SF5">
    <property type="entry name" value="METALLO-BETA-LACTAMASE DOMAIN-CONTAINING PROTEIN"/>
    <property type="match status" value="1"/>
</dbReference>
<dbReference type="EMBL" id="SBHS01000004">
    <property type="protein sequence ID" value="TWU77088.1"/>
    <property type="molecule type" value="Genomic_DNA"/>
</dbReference>
<reference evidence="2" key="1">
    <citation type="submission" date="2018-12" db="EMBL/GenBank/DDBJ databases">
        <title>The complete genome of Metarhizium rileyi, a key fungal pathogen of Lepidoptera.</title>
        <authorList>
            <person name="Binneck E."/>
            <person name="Lastra C.C.L."/>
            <person name="Sosa-Gomez D.R."/>
        </authorList>
    </citation>
    <scope>NUCLEOTIDE SEQUENCE [LARGE SCALE GENOMIC DNA]</scope>
    <source>
        <strain evidence="2">Cep018-CH2</strain>
    </source>
</reference>
<dbReference type="AlphaFoldDB" id="A0A5C6GJT5"/>
<dbReference type="Gene3D" id="3.60.15.10">
    <property type="entry name" value="Ribonuclease Z/Hydroxyacylglutathione hydrolase-like"/>
    <property type="match status" value="1"/>
</dbReference>